<accession>A0A1B6PCR0</accession>
<evidence type="ECO:0000313" key="1">
    <source>
        <dbReference type="EMBL" id="KXG23479.1"/>
    </source>
</evidence>
<evidence type="ECO:0000313" key="2">
    <source>
        <dbReference type="Proteomes" id="UP000000768"/>
    </source>
</evidence>
<name>A0A1B6PCR0_SORBI</name>
<dbReference type="Gramene" id="KXG23479">
    <property type="protein sequence ID" value="KXG23479"/>
    <property type="gene ID" value="SORBI_3008G100900"/>
</dbReference>
<proteinExistence type="predicted"/>
<dbReference type="InParanoid" id="A0A1B6PCR0"/>
<sequence length="85" mass="9751">MRGLTHASSSLIWTGVNLAGNIHSADHQLGRGAFHRWSHVRKQNLSVQQYRFVVCRHSQENSSRTRLSCKASFWLGKTEYQTKPL</sequence>
<keyword evidence="2" id="KW-1185">Reference proteome</keyword>
<organism evidence="1 2">
    <name type="scientific">Sorghum bicolor</name>
    <name type="common">Sorghum</name>
    <name type="synonym">Sorghum vulgare</name>
    <dbReference type="NCBI Taxonomy" id="4558"/>
    <lineage>
        <taxon>Eukaryota</taxon>
        <taxon>Viridiplantae</taxon>
        <taxon>Streptophyta</taxon>
        <taxon>Embryophyta</taxon>
        <taxon>Tracheophyta</taxon>
        <taxon>Spermatophyta</taxon>
        <taxon>Magnoliopsida</taxon>
        <taxon>Liliopsida</taxon>
        <taxon>Poales</taxon>
        <taxon>Poaceae</taxon>
        <taxon>PACMAD clade</taxon>
        <taxon>Panicoideae</taxon>
        <taxon>Andropogonodae</taxon>
        <taxon>Andropogoneae</taxon>
        <taxon>Sorghinae</taxon>
        <taxon>Sorghum</taxon>
    </lineage>
</organism>
<reference evidence="2" key="2">
    <citation type="journal article" date="2018" name="Plant J.">
        <title>The Sorghum bicolor reference genome: improved assembly, gene annotations, a transcriptome atlas, and signatures of genome organization.</title>
        <authorList>
            <person name="McCormick R.F."/>
            <person name="Truong S.K."/>
            <person name="Sreedasyam A."/>
            <person name="Jenkins J."/>
            <person name="Shu S."/>
            <person name="Sims D."/>
            <person name="Kennedy M."/>
            <person name="Amirebrahimi M."/>
            <person name="Weers B.D."/>
            <person name="McKinley B."/>
            <person name="Mattison A."/>
            <person name="Morishige D.T."/>
            <person name="Grimwood J."/>
            <person name="Schmutz J."/>
            <person name="Mullet J.E."/>
        </authorList>
    </citation>
    <scope>NUCLEOTIDE SEQUENCE [LARGE SCALE GENOMIC DNA]</scope>
    <source>
        <strain evidence="2">cv. BTx623</strain>
    </source>
</reference>
<protein>
    <submittedName>
        <fullName evidence="1">Uncharacterized protein</fullName>
    </submittedName>
</protein>
<gene>
    <name evidence="1" type="ORF">SORBI_3008G100900</name>
</gene>
<reference evidence="1 2" key="1">
    <citation type="journal article" date="2009" name="Nature">
        <title>The Sorghum bicolor genome and the diversification of grasses.</title>
        <authorList>
            <person name="Paterson A.H."/>
            <person name="Bowers J.E."/>
            <person name="Bruggmann R."/>
            <person name="Dubchak I."/>
            <person name="Grimwood J."/>
            <person name="Gundlach H."/>
            <person name="Haberer G."/>
            <person name="Hellsten U."/>
            <person name="Mitros T."/>
            <person name="Poliakov A."/>
            <person name="Schmutz J."/>
            <person name="Spannagl M."/>
            <person name="Tang H."/>
            <person name="Wang X."/>
            <person name="Wicker T."/>
            <person name="Bharti A.K."/>
            <person name="Chapman J."/>
            <person name="Feltus F.A."/>
            <person name="Gowik U."/>
            <person name="Grigoriev I.V."/>
            <person name="Lyons E."/>
            <person name="Maher C.A."/>
            <person name="Martis M."/>
            <person name="Narechania A."/>
            <person name="Otillar R.P."/>
            <person name="Penning B.W."/>
            <person name="Salamov A.A."/>
            <person name="Wang Y."/>
            <person name="Zhang L."/>
            <person name="Carpita N.C."/>
            <person name="Freeling M."/>
            <person name="Gingle A.R."/>
            <person name="Hash C.T."/>
            <person name="Keller B."/>
            <person name="Klein P."/>
            <person name="Kresovich S."/>
            <person name="McCann M.C."/>
            <person name="Ming R."/>
            <person name="Peterson D.G."/>
            <person name="Mehboob-ur-Rahman"/>
            <person name="Ware D."/>
            <person name="Westhoff P."/>
            <person name="Mayer K.F."/>
            <person name="Messing J."/>
            <person name="Rokhsar D.S."/>
        </authorList>
    </citation>
    <scope>NUCLEOTIDE SEQUENCE [LARGE SCALE GENOMIC DNA]</scope>
    <source>
        <strain evidence="2">cv. BTx623</strain>
    </source>
</reference>
<dbReference type="EMBL" id="CM000767">
    <property type="protein sequence ID" value="KXG23479.1"/>
    <property type="molecule type" value="Genomic_DNA"/>
</dbReference>
<dbReference type="Proteomes" id="UP000000768">
    <property type="component" value="Chromosome 8"/>
</dbReference>
<dbReference type="AlphaFoldDB" id="A0A1B6PCR0"/>